<feature type="domain" description="Septin-type G" evidence="3">
    <location>
        <begin position="185"/>
        <end position="462"/>
    </location>
</feature>
<dbReference type="STRING" id="78410.A0A0P7C2N2"/>
<keyword evidence="1" id="KW-0547">Nucleotide-binding</keyword>
<feature type="region of interest" description="Disordered" evidence="2">
    <location>
        <begin position="42"/>
        <end position="161"/>
    </location>
</feature>
<accession>A0A0P7C2N2</accession>
<evidence type="ECO:0000313" key="4">
    <source>
        <dbReference type="EMBL" id="KPM46209.1"/>
    </source>
</evidence>
<dbReference type="EMBL" id="LKCW01000002">
    <property type="protein sequence ID" value="KPM46209.1"/>
    <property type="molecule type" value="Genomic_DNA"/>
</dbReference>
<dbReference type="InterPro" id="IPR027417">
    <property type="entry name" value="P-loop_NTPase"/>
</dbReference>
<organism evidence="4 5">
    <name type="scientific">Neonectria ditissima</name>
    <dbReference type="NCBI Taxonomy" id="78410"/>
    <lineage>
        <taxon>Eukaryota</taxon>
        <taxon>Fungi</taxon>
        <taxon>Dikarya</taxon>
        <taxon>Ascomycota</taxon>
        <taxon>Pezizomycotina</taxon>
        <taxon>Sordariomycetes</taxon>
        <taxon>Hypocreomycetidae</taxon>
        <taxon>Hypocreales</taxon>
        <taxon>Nectriaceae</taxon>
        <taxon>Neonectria</taxon>
    </lineage>
</organism>
<comment type="caution">
    <text evidence="4">The sequence shown here is derived from an EMBL/GenBank/DDBJ whole genome shotgun (WGS) entry which is preliminary data.</text>
</comment>
<dbReference type="OrthoDB" id="4150765at2759"/>
<name>A0A0P7C2N2_9HYPO</name>
<dbReference type="SUPFAM" id="SSF52540">
    <property type="entry name" value="P-loop containing nucleoside triphosphate hydrolases"/>
    <property type="match status" value="1"/>
</dbReference>
<feature type="region of interest" description="Disordered" evidence="2">
    <location>
        <begin position="522"/>
        <end position="541"/>
    </location>
</feature>
<dbReference type="Proteomes" id="UP000050424">
    <property type="component" value="Unassembled WGS sequence"/>
</dbReference>
<keyword evidence="1" id="KW-0342">GTP-binding</keyword>
<feature type="compositionally biased region" description="Low complexity" evidence="2">
    <location>
        <begin position="114"/>
        <end position="127"/>
    </location>
</feature>
<keyword evidence="5" id="KW-1185">Reference proteome</keyword>
<evidence type="ECO:0000256" key="1">
    <source>
        <dbReference type="RuleBase" id="RU004560"/>
    </source>
</evidence>
<proteinExistence type="inferred from homology"/>
<feature type="compositionally biased region" description="Polar residues" evidence="2">
    <location>
        <begin position="71"/>
        <end position="90"/>
    </location>
</feature>
<reference evidence="4 5" key="1">
    <citation type="submission" date="2015-09" db="EMBL/GenBank/DDBJ databases">
        <title>Draft genome of a European isolate of the apple canker pathogen Neonectria ditissima.</title>
        <authorList>
            <person name="Gomez-Cortecero A."/>
            <person name="Harrison R.J."/>
            <person name="Armitage A.D."/>
        </authorList>
    </citation>
    <scope>NUCLEOTIDE SEQUENCE [LARGE SCALE GENOMIC DNA]</scope>
    <source>
        <strain evidence="4 5">R09/05</strain>
    </source>
</reference>
<evidence type="ECO:0000259" key="3">
    <source>
        <dbReference type="PROSITE" id="PS51719"/>
    </source>
</evidence>
<dbReference type="AlphaFoldDB" id="A0A0P7C2N2"/>
<evidence type="ECO:0000256" key="2">
    <source>
        <dbReference type="SAM" id="MobiDB-lite"/>
    </source>
</evidence>
<sequence length="577" mass="63531">MRPIPSGNRPLNIQPPGRTDILACGSSTAPIACFITNEASIEAGRSRSPPRLRQQPESRKLRHGSRHPSPREQQLSPTPVAGSISSSSGEDQYLLPCPSDPGTPFLLGFSGPESALSSTSSRRSSLAGPSFESQSDPVENETALPRLAMPDISDMDRGDGDSVPQLIMPSLMVPHRRPFSNVGKSLGKLKIMVAGRPGIGKTSLIKSLAQRCEHIVHTDQIEPTQTSQVAEIYASSRPHPWWKADSQHMPNARRKSSATGEMLDRNVCFVEGPGHRHGCSGPWNDLQYVQSHLAPLLGKSMDDSDLFSLLNAGGEPVVDVLLYLIPHRGLETEDVAYIKNAQAMTNVIPVLARVDELGIDEVEVARQRVIQGLLEENLHCFSFAGPEPFVETSHVYAISTETQTDYDTIDASVLMNSEYIPPLVPTDLYRLVDRIFSLDGSAQLRHSAAVKCNRSMVQRSLPGRTLRLGSSSRTQCWERLELYNWAHNLRQSLHTERLHNFLRNRSGRSSAPESRLVAMGLSGNEQPRLRARQDTPRRHQDPLGILELGGKLKQKSILVVEVNSILAENQFCSTTDA</sequence>
<dbReference type="InterPro" id="IPR030379">
    <property type="entry name" value="G_SEPTIN_dom"/>
</dbReference>
<feature type="compositionally biased region" description="Basic and acidic residues" evidence="2">
    <location>
        <begin position="527"/>
        <end position="541"/>
    </location>
</feature>
<protein>
    <recommendedName>
        <fullName evidence="3">Septin-type G domain-containing protein</fullName>
    </recommendedName>
</protein>
<dbReference type="Pfam" id="PF00735">
    <property type="entry name" value="Septin"/>
    <property type="match status" value="1"/>
</dbReference>
<gene>
    <name evidence="4" type="ORF">AK830_g303</name>
</gene>
<dbReference type="GO" id="GO:0005525">
    <property type="term" value="F:GTP binding"/>
    <property type="evidence" value="ECO:0007669"/>
    <property type="project" value="UniProtKB-KW"/>
</dbReference>
<comment type="similarity">
    <text evidence="1">Belongs to the TRAFAC class TrmE-Era-EngA-EngB-Septin-like GTPase superfamily. Septin GTPase family.</text>
</comment>
<evidence type="ECO:0000313" key="5">
    <source>
        <dbReference type="Proteomes" id="UP000050424"/>
    </source>
</evidence>
<dbReference type="Gene3D" id="3.40.50.300">
    <property type="entry name" value="P-loop containing nucleotide triphosphate hydrolases"/>
    <property type="match status" value="1"/>
</dbReference>
<dbReference type="PROSITE" id="PS51719">
    <property type="entry name" value="G_SEPTIN"/>
    <property type="match status" value="1"/>
</dbReference>